<evidence type="ECO:0000313" key="3">
    <source>
        <dbReference type="Proteomes" id="UP000275078"/>
    </source>
</evidence>
<evidence type="ECO:0000313" key="2">
    <source>
        <dbReference type="EMBL" id="RPA85149.1"/>
    </source>
</evidence>
<proteinExistence type="predicted"/>
<sequence length="257" mass="28992">MSNSNATEAEVSRSRSCSPDPPVYIKPTQICRYKDCDLTLEEGYDLPKELPLVLTDVYILYGESEEHGPREVEITGSGPAVEDKSRPRLIIHFKEPYKKLRQDNAEEPPVTEQAQRDNIPSVWMITDKVVKGAVKISTWGSKRQEFWIKHYPGNSLSRKAEVTNARVVDFLTLALYDDENESKDGVLPNDPFHFCCCTKFIVEESKVGLEKSEDAAKSLALLFRTMSRKGWAMKNKDGSRISKFLKNSELEAAPGSS</sequence>
<organism evidence="2 3">
    <name type="scientific">Ascobolus immersus RN42</name>
    <dbReference type="NCBI Taxonomy" id="1160509"/>
    <lineage>
        <taxon>Eukaryota</taxon>
        <taxon>Fungi</taxon>
        <taxon>Dikarya</taxon>
        <taxon>Ascomycota</taxon>
        <taxon>Pezizomycotina</taxon>
        <taxon>Pezizomycetes</taxon>
        <taxon>Pezizales</taxon>
        <taxon>Ascobolaceae</taxon>
        <taxon>Ascobolus</taxon>
    </lineage>
</organism>
<protein>
    <submittedName>
        <fullName evidence="2">Uncharacterized protein</fullName>
    </submittedName>
</protein>
<accession>A0A3N4IH40</accession>
<feature type="region of interest" description="Disordered" evidence="1">
    <location>
        <begin position="1"/>
        <end position="20"/>
    </location>
</feature>
<dbReference type="Proteomes" id="UP000275078">
    <property type="component" value="Unassembled WGS sequence"/>
</dbReference>
<name>A0A3N4IH40_ASCIM</name>
<reference evidence="2 3" key="1">
    <citation type="journal article" date="2018" name="Nat. Ecol. Evol.">
        <title>Pezizomycetes genomes reveal the molecular basis of ectomycorrhizal truffle lifestyle.</title>
        <authorList>
            <person name="Murat C."/>
            <person name="Payen T."/>
            <person name="Noel B."/>
            <person name="Kuo A."/>
            <person name="Morin E."/>
            <person name="Chen J."/>
            <person name="Kohler A."/>
            <person name="Krizsan K."/>
            <person name="Balestrini R."/>
            <person name="Da Silva C."/>
            <person name="Montanini B."/>
            <person name="Hainaut M."/>
            <person name="Levati E."/>
            <person name="Barry K.W."/>
            <person name="Belfiori B."/>
            <person name="Cichocki N."/>
            <person name="Clum A."/>
            <person name="Dockter R.B."/>
            <person name="Fauchery L."/>
            <person name="Guy J."/>
            <person name="Iotti M."/>
            <person name="Le Tacon F."/>
            <person name="Lindquist E.A."/>
            <person name="Lipzen A."/>
            <person name="Malagnac F."/>
            <person name="Mello A."/>
            <person name="Molinier V."/>
            <person name="Miyauchi S."/>
            <person name="Poulain J."/>
            <person name="Riccioni C."/>
            <person name="Rubini A."/>
            <person name="Sitrit Y."/>
            <person name="Splivallo R."/>
            <person name="Traeger S."/>
            <person name="Wang M."/>
            <person name="Zifcakova L."/>
            <person name="Wipf D."/>
            <person name="Zambonelli A."/>
            <person name="Paolocci F."/>
            <person name="Nowrousian M."/>
            <person name="Ottonello S."/>
            <person name="Baldrian P."/>
            <person name="Spatafora J.W."/>
            <person name="Henrissat B."/>
            <person name="Nagy L.G."/>
            <person name="Aury J.M."/>
            <person name="Wincker P."/>
            <person name="Grigoriev I.V."/>
            <person name="Bonfante P."/>
            <person name="Martin F.M."/>
        </authorList>
    </citation>
    <scope>NUCLEOTIDE SEQUENCE [LARGE SCALE GENOMIC DNA]</scope>
    <source>
        <strain evidence="2 3">RN42</strain>
    </source>
</reference>
<dbReference type="EMBL" id="ML119655">
    <property type="protein sequence ID" value="RPA85149.1"/>
    <property type="molecule type" value="Genomic_DNA"/>
</dbReference>
<evidence type="ECO:0000256" key="1">
    <source>
        <dbReference type="SAM" id="MobiDB-lite"/>
    </source>
</evidence>
<gene>
    <name evidence="2" type="ORF">BJ508DRAFT_373862</name>
</gene>
<keyword evidence="3" id="KW-1185">Reference proteome</keyword>
<dbReference type="AlphaFoldDB" id="A0A3N4IH40"/>